<dbReference type="AlphaFoldDB" id="A0A9N8WKL5"/>
<name>A0A9N8WKL5_9GLOM</name>
<keyword evidence="3" id="KW-1185">Reference proteome</keyword>
<evidence type="ECO:0000256" key="1">
    <source>
        <dbReference type="SAM" id="Phobius"/>
    </source>
</evidence>
<accession>A0A9N8WKL5</accession>
<gene>
    <name evidence="2" type="ORF">ALEPTO_LOCUS3073</name>
</gene>
<keyword evidence="1" id="KW-0472">Membrane</keyword>
<comment type="caution">
    <text evidence="2">The sequence shown here is derived from an EMBL/GenBank/DDBJ whole genome shotgun (WGS) entry which is preliminary data.</text>
</comment>
<keyword evidence="1" id="KW-0812">Transmembrane</keyword>
<sequence>MNANLLTRAARPYCFRIGNSSFVIAMVTTIVMNSNSGQVRFNFDVSCLEEGAEIDLHRFYMEKFKCIFTFLLDNTIVYQKKKSVKNTTKQPLMAATGMLLIASLVFNILPVCETVGKLVAEAPKVDEGAVALYFFGSEAEQFLAQPFVQSLFPAGQLFLQAVSCPVHIK</sequence>
<protein>
    <submittedName>
        <fullName evidence="2">3670_t:CDS:1</fullName>
    </submittedName>
</protein>
<evidence type="ECO:0000313" key="2">
    <source>
        <dbReference type="EMBL" id="CAG8492725.1"/>
    </source>
</evidence>
<keyword evidence="1" id="KW-1133">Transmembrane helix</keyword>
<dbReference type="EMBL" id="CAJVPS010000529">
    <property type="protein sequence ID" value="CAG8492725.1"/>
    <property type="molecule type" value="Genomic_DNA"/>
</dbReference>
<dbReference type="Proteomes" id="UP000789508">
    <property type="component" value="Unassembled WGS sequence"/>
</dbReference>
<evidence type="ECO:0000313" key="3">
    <source>
        <dbReference type="Proteomes" id="UP000789508"/>
    </source>
</evidence>
<reference evidence="2" key="1">
    <citation type="submission" date="2021-06" db="EMBL/GenBank/DDBJ databases">
        <authorList>
            <person name="Kallberg Y."/>
            <person name="Tangrot J."/>
            <person name="Rosling A."/>
        </authorList>
    </citation>
    <scope>NUCLEOTIDE SEQUENCE</scope>
    <source>
        <strain evidence="2">FL130A</strain>
    </source>
</reference>
<proteinExistence type="predicted"/>
<feature type="transmembrane region" description="Helical" evidence="1">
    <location>
        <begin position="91"/>
        <end position="109"/>
    </location>
</feature>
<organism evidence="2 3">
    <name type="scientific">Ambispora leptoticha</name>
    <dbReference type="NCBI Taxonomy" id="144679"/>
    <lineage>
        <taxon>Eukaryota</taxon>
        <taxon>Fungi</taxon>
        <taxon>Fungi incertae sedis</taxon>
        <taxon>Mucoromycota</taxon>
        <taxon>Glomeromycotina</taxon>
        <taxon>Glomeromycetes</taxon>
        <taxon>Archaeosporales</taxon>
        <taxon>Ambisporaceae</taxon>
        <taxon>Ambispora</taxon>
    </lineage>
</organism>